<name>A0A290HU68_9BACT</name>
<dbReference type="PANTHER" id="PTHR32322">
    <property type="entry name" value="INNER MEMBRANE TRANSPORTER"/>
    <property type="match status" value="1"/>
</dbReference>
<feature type="transmembrane region" description="Helical" evidence="5">
    <location>
        <begin position="238"/>
        <end position="257"/>
    </location>
</feature>
<dbReference type="InterPro" id="IPR037185">
    <property type="entry name" value="EmrE-like"/>
</dbReference>
<feature type="transmembrane region" description="Helical" evidence="5">
    <location>
        <begin position="7"/>
        <end position="27"/>
    </location>
</feature>
<feature type="transmembrane region" description="Helical" evidence="5">
    <location>
        <begin position="33"/>
        <end position="51"/>
    </location>
</feature>
<evidence type="ECO:0000256" key="2">
    <source>
        <dbReference type="ARBA" id="ARBA00022692"/>
    </source>
</evidence>
<keyword evidence="4 5" id="KW-0472">Membrane</keyword>
<dbReference type="AlphaFoldDB" id="A0A290HU68"/>
<feature type="transmembrane region" description="Helical" evidence="5">
    <location>
        <begin position="63"/>
        <end position="82"/>
    </location>
</feature>
<feature type="transmembrane region" description="Helical" evidence="5">
    <location>
        <begin position="118"/>
        <end position="134"/>
    </location>
</feature>
<dbReference type="RefSeq" id="WP_096046457.1">
    <property type="nucleotide sequence ID" value="NZ_CP023275.1"/>
</dbReference>
<feature type="domain" description="EamA" evidence="6">
    <location>
        <begin position="7"/>
        <end position="131"/>
    </location>
</feature>
<keyword evidence="3 5" id="KW-1133">Transmembrane helix</keyword>
<feature type="transmembrane region" description="Helical" evidence="5">
    <location>
        <begin position="207"/>
        <end position="226"/>
    </location>
</feature>
<reference evidence="8" key="1">
    <citation type="submission" date="2017-09" db="EMBL/GenBank/DDBJ databases">
        <title>The complete genome of Sulfurospirillum sp. JPD-1.</title>
        <authorList>
            <person name="Goris T."/>
        </authorList>
    </citation>
    <scope>NUCLEOTIDE SEQUENCE [LARGE SCALE GENOMIC DNA]</scope>
    <source>
        <strain evidence="8">JPD-1</strain>
    </source>
</reference>
<dbReference type="KEGG" id="sulj:SJPD1_1266"/>
<evidence type="ECO:0000256" key="1">
    <source>
        <dbReference type="ARBA" id="ARBA00004141"/>
    </source>
</evidence>
<proteinExistence type="predicted"/>
<gene>
    <name evidence="7" type="ORF">SJPD1_1266</name>
</gene>
<protein>
    <submittedName>
        <fullName evidence="7">Amino-acid metabolite efflux pump</fullName>
    </submittedName>
</protein>
<dbReference type="InterPro" id="IPR000620">
    <property type="entry name" value="EamA_dom"/>
</dbReference>
<feature type="transmembrane region" description="Helical" evidence="5">
    <location>
        <begin position="167"/>
        <end position="187"/>
    </location>
</feature>
<comment type="subcellular location">
    <subcellularLocation>
        <location evidence="1">Membrane</location>
        <topology evidence="1">Multi-pass membrane protein</topology>
    </subcellularLocation>
</comment>
<dbReference type="GO" id="GO:0016020">
    <property type="term" value="C:membrane"/>
    <property type="evidence" value="ECO:0007669"/>
    <property type="project" value="UniProtKB-SubCell"/>
</dbReference>
<evidence type="ECO:0000256" key="3">
    <source>
        <dbReference type="ARBA" id="ARBA00022989"/>
    </source>
</evidence>
<dbReference type="Proteomes" id="UP000217349">
    <property type="component" value="Chromosome"/>
</dbReference>
<feature type="transmembrane region" description="Helical" evidence="5">
    <location>
        <begin position="263"/>
        <end position="285"/>
    </location>
</feature>
<evidence type="ECO:0000256" key="5">
    <source>
        <dbReference type="SAM" id="Phobius"/>
    </source>
</evidence>
<dbReference type="InterPro" id="IPR050638">
    <property type="entry name" value="AA-Vitamin_Transporters"/>
</dbReference>
<dbReference type="OrthoDB" id="7158585at2"/>
<dbReference type="PANTHER" id="PTHR32322:SF9">
    <property type="entry name" value="AMINO-ACID METABOLITE EFFLUX PUMP-RELATED"/>
    <property type="match status" value="1"/>
</dbReference>
<keyword evidence="2 5" id="KW-0812">Transmembrane</keyword>
<feature type="transmembrane region" description="Helical" evidence="5">
    <location>
        <begin position="88"/>
        <end position="106"/>
    </location>
</feature>
<sequence length="298" mass="32840">MQKKDFLLAVFITFVWGINFSIIKLGLLSLNPFMLAGLRFLLCAIPLIFFIKKPNVSMVHIASYGLIFGVGLWGMVSLGIYFGISAGVASLVLQLSAFFTVILGSIVLHEKIQLHKKLGFVTALAGIAFIISITDGTVTYFGLFFVLVGAISWSIANVIVKKAGTKEVFAFLIYASIFSPIPLFLLAYLTQGDSVFVNFFENLDGKAIFSILFQVYPTTLMGYWVWNSLLHKYPASSVAPLSLLVPIFGLLGSYFVFNEPIGSLKISACFLIVLGLIINTFGSNFKFKRVFDKTRDIA</sequence>
<evidence type="ECO:0000256" key="4">
    <source>
        <dbReference type="ARBA" id="ARBA00023136"/>
    </source>
</evidence>
<feature type="domain" description="EamA" evidence="6">
    <location>
        <begin position="141"/>
        <end position="280"/>
    </location>
</feature>
<evidence type="ECO:0000313" key="7">
    <source>
        <dbReference type="EMBL" id="ATB69376.1"/>
    </source>
</evidence>
<evidence type="ECO:0000259" key="6">
    <source>
        <dbReference type="Pfam" id="PF00892"/>
    </source>
</evidence>
<dbReference type="Pfam" id="PF00892">
    <property type="entry name" value="EamA"/>
    <property type="match status" value="2"/>
</dbReference>
<evidence type="ECO:0000313" key="8">
    <source>
        <dbReference type="Proteomes" id="UP000217349"/>
    </source>
</evidence>
<dbReference type="SUPFAM" id="SSF103481">
    <property type="entry name" value="Multidrug resistance efflux transporter EmrE"/>
    <property type="match status" value="2"/>
</dbReference>
<organism evidence="7 8">
    <name type="scientific">Sulfurospirillum diekertiae</name>
    <dbReference type="NCBI Taxonomy" id="1854492"/>
    <lineage>
        <taxon>Bacteria</taxon>
        <taxon>Pseudomonadati</taxon>
        <taxon>Campylobacterota</taxon>
        <taxon>Epsilonproteobacteria</taxon>
        <taxon>Campylobacterales</taxon>
        <taxon>Sulfurospirillaceae</taxon>
        <taxon>Sulfurospirillum</taxon>
    </lineage>
</organism>
<accession>A0A290HU68</accession>
<feature type="transmembrane region" description="Helical" evidence="5">
    <location>
        <begin position="140"/>
        <end position="160"/>
    </location>
</feature>
<dbReference type="EMBL" id="CP023275">
    <property type="protein sequence ID" value="ATB69376.1"/>
    <property type="molecule type" value="Genomic_DNA"/>
</dbReference>